<name>A0A9D2MQN2_9FIRM</name>
<evidence type="ECO:0000256" key="4">
    <source>
        <dbReference type="ARBA" id="ARBA00023139"/>
    </source>
</evidence>
<dbReference type="Pfam" id="PF01547">
    <property type="entry name" value="SBP_bac_1"/>
    <property type="match status" value="1"/>
</dbReference>
<dbReference type="PANTHER" id="PTHR43649">
    <property type="entry name" value="ARABINOSE-BINDING PROTEIN-RELATED"/>
    <property type="match status" value="1"/>
</dbReference>
<dbReference type="Gene3D" id="3.40.190.10">
    <property type="entry name" value="Periplasmic binding protein-like II"/>
    <property type="match status" value="2"/>
</dbReference>
<dbReference type="InterPro" id="IPR006059">
    <property type="entry name" value="SBP"/>
</dbReference>
<gene>
    <name evidence="7" type="ORF">H9763_06920</name>
</gene>
<reference evidence="7" key="2">
    <citation type="submission" date="2021-04" db="EMBL/GenBank/DDBJ databases">
        <authorList>
            <person name="Gilroy R."/>
        </authorList>
    </citation>
    <scope>NUCLEOTIDE SEQUENCE</scope>
    <source>
        <strain evidence="7">USAMLcec3-2134</strain>
    </source>
</reference>
<comment type="caution">
    <text evidence="7">The sequence shown here is derived from an EMBL/GenBank/DDBJ whole genome shotgun (WGS) entry which is preliminary data.</text>
</comment>
<evidence type="ECO:0000313" key="7">
    <source>
        <dbReference type="EMBL" id="HJB91183.1"/>
    </source>
</evidence>
<evidence type="ECO:0000256" key="6">
    <source>
        <dbReference type="SAM" id="SignalP"/>
    </source>
</evidence>
<dbReference type="PROSITE" id="PS51257">
    <property type="entry name" value="PROKAR_LIPOPROTEIN"/>
    <property type="match status" value="1"/>
</dbReference>
<sequence length="567" mass="62972">MKRKSLSLLLAAAMAATMLAGCGSKDPMANMSDEEKAAWEAAANDPYGKYPETVVYTTGYNLTNQGADTLAGTPYENDTPSDNAYTRYLKEVLNVQNENEFEAITGPDYDQKVSMAIASQDIPDIMYISDYGTLVELVENDLIEDLTDVYNNLACETVKSSYASYGEDNNPLNTVTFDGRIMAIPKTQLSDGQDFLWLRKDWMDKLELEMPSTLDEMADVLRAFISQDPDGNGQADTIGLVVHNEVYGSYPNNTFAVDNIFTAFGAYPTVWMTDESGNAVYGSVQPEMKDALQLMRDWYAEGLLDREFTTRTYDDIVALLSSGQCGAYIGPWWSPFNPAQTSTYASQDAEWINVSAPTGPDGKINAINTKSYGGFVVVRKGYEHPEIAMKIVNVNSEYSMQDKSDAAKEILENQSIAYFNWPLYCQVQPGNNAELMTQHVEAVMNGSADVSTLSTEELGYYESAVRYQDAEAAGQKADSADYSQYVSRIVAMNRMIDEPASFLTPAFFETTDTMKTRWASLEKIEMQAILKIIVGEEDLDYFDQFVSEWTGAGGDIITEEVNEAIRQ</sequence>
<dbReference type="InterPro" id="IPR050490">
    <property type="entry name" value="Bact_solute-bd_prot1"/>
</dbReference>
<dbReference type="Proteomes" id="UP000886883">
    <property type="component" value="Unassembled WGS sequence"/>
</dbReference>
<accession>A0A9D2MQN2</accession>
<dbReference type="EMBL" id="DWXE01000024">
    <property type="protein sequence ID" value="HJB91183.1"/>
    <property type="molecule type" value="Genomic_DNA"/>
</dbReference>
<evidence type="ECO:0000313" key="8">
    <source>
        <dbReference type="Proteomes" id="UP000886883"/>
    </source>
</evidence>
<dbReference type="AlphaFoldDB" id="A0A9D2MQN2"/>
<reference evidence="7" key="1">
    <citation type="journal article" date="2021" name="PeerJ">
        <title>Extensive microbial diversity within the chicken gut microbiome revealed by metagenomics and culture.</title>
        <authorList>
            <person name="Gilroy R."/>
            <person name="Ravi A."/>
            <person name="Getino M."/>
            <person name="Pursley I."/>
            <person name="Horton D.L."/>
            <person name="Alikhan N.F."/>
            <person name="Baker D."/>
            <person name="Gharbi K."/>
            <person name="Hall N."/>
            <person name="Watson M."/>
            <person name="Adriaenssens E.M."/>
            <person name="Foster-Nyarko E."/>
            <person name="Jarju S."/>
            <person name="Secka A."/>
            <person name="Antonio M."/>
            <person name="Oren A."/>
            <person name="Chaudhuri R.R."/>
            <person name="La Ragione R."/>
            <person name="Hildebrand F."/>
            <person name="Pallen M.J."/>
        </authorList>
    </citation>
    <scope>NUCLEOTIDE SEQUENCE</scope>
    <source>
        <strain evidence="7">USAMLcec3-2134</strain>
    </source>
</reference>
<evidence type="ECO:0000256" key="2">
    <source>
        <dbReference type="ARBA" id="ARBA00022729"/>
    </source>
</evidence>
<feature type="signal peptide" evidence="6">
    <location>
        <begin position="1"/>
        <end position="20"/>
    </location>
</feature>
<keyword evidence="2 6" id="KW-0732">Signal</keyword>
<dbReference type="SUPFAM" id="SSF53850">
    <property type="entry name" value="Periplasmic binding protein-like II"/>
    <property type="match status" value="1"/>
</dbReference>
<feature type="chain" id="PRO_5039632010" evidence="6">
    <location>
        <begin position="21"/>
        <end position="567"/>
    </location>
</feature>
<organism evidence="7 8">
    <name type="scientific">Candidatus Eisenbergiella merdigallinarum</name>
    <dbReference type="NCBI Taxonomy" id="2838552"/>
    <lineage>
        <taxon>Bacteria</taxon>
        <taxon>Bacillati</taxon>
        <taxon>Bacillota</taxon>
        <taxon>Clostridia</taxon>
        <taxon>Lachnospirales</taxon>
        <taxon>Lachnospiraceae</taxon>
        <taxon>Eisenbergiella</taxon>
    </lineage>
</organism>
<dbReference type="CDD" id="cd13580">
    <property type="entry name" value="PBP2_AlgQ_like_1"/>
    <property type="match status" value="1"/>
</dbReference>
<evidence type="ECO:0000256" key="1">
    <source>
        <dbReference type="ARBA" id="ARBA00022475"/>
    </source>
</evidence>
<evidence type="ECO:0000256" key="5">
    <source>
        <dbReference type="ARBA" id="ARBA00023288"/>
    </source>
</evidence>
<keyword evidence="1" id="KW-1003">Cell membrane</keyword>
<keyword evidence="4" id="KW-0564">Palmitate</keyword>
<proteinExistence type="predicted"/>
<dbReference type="PANTHER" id="PTHR43649:SF33">
    <property type="entry name" value="POLYGALACTURONAN_RHAMNOGALACTURONAN-BINDING PROTEIN YTCQ"/>
    <property type="match status" value="1"/>
</dbReference>
<keyword evidence="3" id="KW-0472">Membrane</keyword>
<keyword evidence="5" id="KW-0449">Lipoprotein</keyword>
<evidence type="ECO:0000256" key="3">
    <source>
        <dbReference type="ARBA" id="ARBA00023136"/>
    </source>
</evidence>
<protein>
    <submittedName>
        <fullName evidence="7">Extracellular solute-binding protein</fullName>
    </submittedName>
</protein>